<dbReference type="SUPFAM" id="SSF49899">
    <property type="entry name" value="Concanavalin A-like lectins/glucanases"/>
    <property type="match status" value="3"/>
</dbReference>
<feature type="domain" description="EGF-like" evidence="9">
    <location>
        <begin position="903"/>
        <end position="939"/>
    </location>
</feature>
<evidence type="ECO:0000256" key="3">
    <source>
        <dbReference type="ARBA" id="ARBA00023157"/>
    </source>
</evidence>
<feature type="domain" description="EGF-like" evidence="9">
    <location>
        <begin position="866"/>
        <end position="901"/>
    </location>
</feature>
<evidence type="ECO:0000256" key="5">
    <source>
        <dbReference type="PROSITE-ProRule" id="PRU00076"/>
    </source>
</evidence>
<feature type="disulfide bond" evidence="5">
    <location>
        <begin position="173"/>
        <end position="190"/>
    </location>
</feature>
<dbReference type="PROSITE" id="PS01186">
    <property type="entry name" value="EGF_2"/>
    <property type="match status" value="23"/>
</dbReference>
<dbReference type="InterPro" id="IPR001791">
    <property type="entry name" value="Laminin_G"/>
</dbReference>
<feature type="domain" description="EGF-like" evidence="9">
    <location>
        <begin position="1147"/>
        <end position="1182"/>
    </location>
</feature>
<feature type="domain" description="EGF-like" evidence="9">
    <location>
        <begin position="790"/>
        <end position="826"/>
    </location>
</feature>
<feature type="domain" description="EGF-like" evidence="9">
    <location>
        <begin position="664"/>
        <end position="699"/>
    </location>
</feature>
<feature type="domain" description="EGF-like" evidence="9">
    <location>
        <begin position="738"/>
        <end position="788"/>
    </location>
</feature>
<feature type="disulfide bond" evidence="6">
    <location>
        <begin position="1118"/>
        <end position="1145"/>
    </location>
</feature>
<dbReference type="Gene3D" id="2.10.25.10">
    <property type="entry name" value="Laminin"/>
    <property type="match status" value="34"/>
</dbReference>
<accession>A0ABN8QQW3</accession>
<dbReference type="CDD" id="cd00110">
    <property type="entry name" value="LamG"/>
    <property type="match status" value="3"/>
</dbReference>
<feature type="domain" description="EGF-like" evidence="9">
    <location>
        <begin position="626"/>
        <end position="662"/>
    </location>
</feature>
<keyword evidence="4" id="KW-0325">Glycoprotein</keyword>
<feature type="domain" description="EGF-like" evidence="9">
    <location>
        <begin position="1921"/>
        <end position="1958"/>
    </location>
</feature>
<feature type="domain" description="EGF-like" evidence="9">
    <location>
        <begin position="1717"/>
        <end position="1753"/>
    </location>
</feature>
<dbReference type="InterPro" id="IPR001881">
    <property type="entry name" value="EGF-like_Ca-bd_dom"/>
</dbReference>
<feature type="disulfide bond" evidence="5">
    <location>
        <begin position="1948"/>
        <end position="1957"/>
    </location>
</feature>
<dbReference type="Pfam" id="PF00008">
    <property type="entry name" value="EGF"/>
    <property type="match status" value="14"/>
</dbReference>
<dbReference type="InterPro" id="IPR013320">
    <property type="entry name" value="ConA-like_dom_sf"/>
</dbReference>
<feature type="domain" description="EGF-like" evidence="9">
    <location>
        <begin position="320"/>
        <end position="356"/>
    </location>
</feature>
<evidence type="ECO:0000256" key="4">
    <source>
        <dbReference type="ARBA" id="ARBA00023180"/>
    </source>
</evidence>
<feature type="domain" description="EGF-like" evidence="9">
    <location>
        <begin position="243"/>
        <end position="279"/>
    </location>
</feature>
<feature type="disulfide bond" evidence="5">
    <location>
        <begin position="1172"/>
        <end position="1181"/>
    </location>
</feature>
<dbReference type="Gene3D" id="2.60.120.200">
    <property type="match status" value="3"/>
</dbReference>
<comment type="caution">
    <text evidence="10">The sequence shown here is derived from an EMBL/GenBank/DDBJ whole genome shotgun (WGS) entry which is preliminary data.</text>
</comment>
<dbReference type="SMART" id="SM00179">
    <property type="entry name" value="EGF_CA"/>
    <property type="match status" value="33"/>
</dbReference>
<feature type="domain" description="EGF-like" evidence="9">
    <location>
        <begin position="1877"/>
        <end position="1919"/>
    </location>
</feature>
<feature type="disulfide bond" evidence="5">
    <location>
        <begin position="816"/>
        <end position="825"/>
    </location>
</feature>
<feature type="domain" description="EGF-like" evidence="9">
    <location>
        <begin position="828"/>
        <end position="864"/>
    </location>
</feature>
<feature type="domain" description="EGF-like" evidence="9">
    <location>
        <begin position="2034"/>
        <end position="2072"/>
    </location>
</feature>
<evidence type="ECO:0000256" key="6">
    <source>
        <dbReference type="PROSITE-ProRule" id="PRU00122"/>
    </source>
</evidence>
<feature type="domain" description="EGF-like" evidence="9">
    <location>
        <begin position="474"/>
        <end position="510"/>
    </location>
</feature>
<feature type="disulfide bond" evidence="5">
    <location>
        <begin position="1825"/>
        <end position="1834"/>
    </location>
</feature>
<feature type="domain" description="EGF-like" evidence="9">
    <location>
        <begin position="164"/>
        <end position="202"/>
    </location>
</feature>
<dbReference type="PRINTS" id="PR00010">
    <property type="entry name" value="EGFBLOOD"/>
</dbReference>
<feature type="disulfide bond" evidence="5">
    <location>
        <begin position="778"/>
        <end position="787"/>
    </location>
</feature>
<feature type="disulfide bond" evidence="5">
    <location>
        <begin position="891"/>
        <end position="900"/>
    </location>
</feature>
<evidence type="ECO:0008006" key="12">
    <source>
        <dbReference type="Google" id="ProtNLM"/>
    </source>
</evidence>
<feature type="domain" description="EGF-like" evidence="9">
    <location>
        <begin position="1793"/>
        <end position="1835"/>
    </location>
</feature>
<feature type="domain" description="Laminin G" evidence="8">
    <location>
        <begin position="1447"/>
        <end position="1624"/>
    </location>
</feature>
<feature type="disulfide bond" evidence="5">
    <location>
        <begin position="500"/>
        <end position="509"/>
    </location>
</feature>
<name>A0ABN8QQW3_9CNID</name>
<feature type="disulfide bond" evidence="5">
    <location>
        <begin position="1743"/>
        <end position="1752"/>
    </location>
</feature>
<dbReference type="InterPro" id="IPR000152">
    <property type="entry name" value="EGF-type_Asp/Asn_hydroxyl_site"/>
</dbReference>
<feature type="disulfide bond" evidence="5">
    <location>
        <begin position="346"/>
        <end position="355"/>
    </location>
</feature>
<keyword evidence="1 5" id="KW-0245">EGF-like domain</keyword>
<feature type="disulfide bond" evidence="5">
    <location>
        <begin position="2023"/>
        <end position="2032"/>
    </location>
</feature>
<feature type="disulfide bond" evidence="5">
    <location>
        <begin position="231"/>
        <end position="240"/>
    </location>
</feature>
<feature type="domain" description="EGF-like" evidence="9">
    <location>
        <begin position="358"/>
        <end position="394"/>
    </location>
</feature>
<feature type="domain" description="EGF-like" evidence="9">
    <location>
        <begin position="204"/>
        <end position="241"/>
    </location>
</feature>
<feature type="domain" description="EGF-like" evidence="9">
    <location>
        <begin position="1960"/>
        <end position="1995"/>
    </location>
</feature>
<keyword evidence="3 5" id="KW-1015">Disulfide bond</keyword>
<feature type="domain" description="EGF-like" evidence="9">
    <location>
        <begin position="588"/>
        <end position="624"/>
    </location>
</feature>
<feature type="disulfide bond" evidence="5">
    <location>
        <begin position="308"/>
        <end position="317"/>
    </location>
</feature>
<feature type="domain" description="EGF-like" evidence="9">
    <location>
        <begin position="125"/>
        <end position="161"/>
    </location>
</feature>
<keyword evidence="2" id="KW-0677">Repeat</keyword>
<feature type="disulfide bond" evidence="5">
    <location>
        <begin position="384"/>
        <end position="393"/>
    </location>
</feature>
<feature type="disulfide bond" evidence="5">
    <location>
        <begin position="1985"/>
        <end position="1994"/>
    </location>
</feature>
<comment type="caution">
    <text evidence="5">Lacks conserved residue(s) required for the propagation of feature annotation.</text>
</comment>
<dbReference type="PROSITE" id="PS00010">
    <property type="entry name" value="ASX_HYDROXYL"/>
    <property type="match status" value="20"/>
</dbReference>
<feature type="disulfide bond" evidence="5">
    <location>
        <begin position="576"/>
        <end position="585"/>
    </location>
</feature>
<feature type="disulfide bond" evidence="5">
    <location>
        <begin position="462"/>
        <end position="471"/>
    </location>
</feature>
<feature type="disulfide bond" evidence="5">
    <location>
        <begin position="1806"/>
        <end position="1823"/>
    </location>
</feature>
<dbReference type="SMART" id="SM00282">
    <property type="entry name" value="LamG"/>
    <property type="match status" value="3"/>
</dbReference>
<feature type="disulfide bond" evidence="5">
    <location>
        <begin position="1781"/>
        <end position="1790"/>
    </location>
</feature>
<feature type="disulfide bond" evidence="5">
    <location>
        <begin position="422"/>
        <end position="431"/>
    </location>
</feature>
<feature type="domain" description="EGF-like" evidence="9">
    <location>
        <begin position="1384"/>
        <end position="1420"/>
    </location>
</feature>
<feature type="disulfide bond" evidence="5">
    <location>
        <begin position="950"/>
        <end position="967"/>
    </location>
</feature>
<reference evidence="10 11" key="1">
    <citation type="submission" date="2022-05" db="EMBL/GenBank/DDBJ databases">
        <authorList>
            <consortium name="Genoscope - CEA"/>
            <person name="William W."/>
        </authorList>
    </citation>
    <scope>NUCLEOTIDE SEQUENCE [LARGE SCALE GENOMIC DNA]</scope>
</reference>
<feature type="domain" description="EGF-like" evidence="9">
    <location>
        <begin position="941"/>
        <end position="979"/>
    </location>
</feature>
<feature type="disulfide bond" evidence="5">
    <location>
        <begin position="1909"/>
        <end position="1918"/>
    </location>
</feature>
<dbReference type="PROSITE" id="PS01187">
    <property type="entry name" value="EGF_CA"/>
    <property type="match status" value="6"/>
</dbReference>
<feature type="disulfide bond" evidence="5">
    <location>
        <begin position="2062"/>
        <end position="2071"/>
    </location>
</feature>
<gene>
    <name evidence="10" type="ORF">PLOB_00009557</name>
</gene>
<proteinExistence type="predicted"/>
<sequence length="2149" mass="232260">MTWEISGTRQFVTVGTKLDQNFNYKVEFVAGSGAINSTLALTGISSVDVPNNILGFRNSGPLRAGQPISAGQGFVGCIGSGTNIQLRNSGPGTFLNIKNCTLDNQQGCPDKVCPTGFTGDYCEINIDDCAQIPCHHFSTCKDLIGNYSCVCGPRWTGRHCDNYLGPLCNSSLCQNGGHCRETADLNNYTCTCAPGYTGRNCEVQFDPCDSSPCQQGGTCSKLGSENFQCACPSGFKGPACNINVNECGALPCSHGSCIDGINSYTCNCTGSGYTGQTCAEDINECETNNPCHPNATCTNYPGTYQCNCQAGFTGKNCYENVDDCRSNPCRNGGSCHDKVSGYICNCTVGFNGSLCENNIDDCVSHTCNNYSLCEDGINNYACVCKPGYTGVNCTTDINECDSSPCQHGGNCTHGINFYNCSCPERYNGTNCELDLVDDCKPTNPCFNNATCVDDVNTFNCTCLPGYEGPRCETETNECLSSPCLNNGTCIDRFNNFTCNCTSGFTGHRCDVDIDDCVINPCQNNATCVDGINHRTCYCPAEFYGADCGKVRDACRPNPCDNNANCSFAGNSYNCSCVLGFEGRNCSVNIDDCKNDSCVANATCIDGVNNFTCQCPAGFHGEFCHLEIKECDSNPCKNNGTCLEGIDGYNCSCVVGFNGTHCEHNIDDCPSHNCNNGTCIDGINSFTCSCSSGFTGEVCDSDINECNPNPCNCSTCVNVPGSYRCNCDQWTTGVHCEIDIDECQNQSLCSKQLSQGVCNNYNVVTDCDVQERKGYECFCRNGFQGHNCEINTDDCASSPCRNGATCTDGVFAYTCTCATGWTGKNCDTDINECDLHVCQNNATCLNLDGTYNCTCKPGFSDFNCSTDIDECESSPCVNGNCTDLVNGFNCTCFPGYTGKNCSEDIDECASSPCINNGTCYDLIADFNCTCPTNYTGKRCETKLTSCVPNPCFNNGSCTPHPENNNYTCECFPGFGGALCANVTTIGLSGSSFMFFQLDRNAFELSFQFRTTLSYGLLAADSRNTFLVFLETENVTIVYNKVTKLSVGKTANLSDGHWHTIHINISSSSVSVTVDNSSCGQHCVASSSLQTQVSLTDLYVGGSPFGPSYDHNTLYNFTGCIQDVTIDRNTVIPTGSQVSVVNTSIGCLRREVCASNPCAHGKCVDKWIKYSCECERRWIGPQCNATLIPGSFGATEPLNVASNRRRRDIQSMQNASFAKFLTNRTSFGASGELSFFIRTREHNGLVVFMTDSGDNHIAVVVHEGFLTIQVKLDGVNSNVTLYESINDGEWHFAEMQGNMLRLDNHTQEVVLTGGKSINLTFTFIGGLDDYNRFPDAFLIRTPFRGCLQDIRLNNQLFDFGYTSPSLISMDQYQLLASGHVGEGCKGMNVCRSAPCGVGGYCKDLWNKYQCDCKPRYGGTDCALYGCALVNLCPANTTCRDVGENYECFRPVTLNGSSSSAVFKFTSNVNVSFSVSLRVRTRQPSTSLIDINQDQNTFFKMEVANGRVRTHYLLEGESGLILSDVVVSDGRWHDVVFNVTNNQSHVTVGGSETYNSSRLPSREITGLLQRASVLVGNSVFKGCLDNVRIGGLLLPFVDYYNGTLNVSHVTPLKPHFNTTIDGIQLGCHGDDVCAMSPCVRGVCGDVWNQFTCACPEGWAGNVCNLTANMTCAHSPCVNGTCYNLTYVNVSTNENQVSDVGFDMFGCNCTAGFEGKRCENDTKECASGPCQNGGNCTELHLNYSCSCATGFMGRNCQINIDDCADNNCTNNSTCVDGIASYNCSCVDGFNGTFCELDIDECANTPPYGPCNATGTRSCNNTKGNFACDCKQGYFGALCQYDPSLTCEIRAPCKNGGNCSDNATAFSCSCPAGYNGTLCEFDIHECAELPCMNNGTCIDSHVNKSYFPGYECQCTVDYTGKQCEKLIDLCNEYPCKNNATCERLAYNEYRCNCTEGFGNVNCSGLLENCPPNRCNSGVCIPLIDSYVCQCNRSYTGRNCDSLINKCDSNPCQNSGTCNVRENSFVCSCGLEWVGEQCEFENRCSPNPCENGASCIVNPQFGNFSCVCPDEFTGQSCETQLTSSPPVAKESRVSPYLISGVVVAGLVAISLFILLILALRKRAGNGTYSPSKEEGQAGRVELDSILKPPPLERLI</sequence>
<feature type="domain" description="EGF-like" evidence="9">
    <location>
        <begin position="1997"/>
        <end position="2033"/>
    </location>
</feature>
<feature type="disulfide bond" evidence="5">
    <location>
        <begin position="151"/>
        <end position="160"/>
    </location>
</feature>
<feature type="domain" description="EGF-like" evidence="9">
    <location>
        <begin position="1626"/>
        <end position="1661"/>
    </location>
</feature>
<feature type="domain" description="EGF-like" evidence="9">
    <location>
        <begin position="435"/>
        <end position="472"/>
    </location>
</feature>
<feature type="domain" description="EGF-like" evidence="9">
    <location>
        <begin position="512"/>
        <end position="548"/>
    </location>
</feature>
<keyword evidence="7" id="KW-0472">Membrane</keyword>
<evidence type="ECO:0000256" key="2">
    <source>
        <dbReference type="ARBA" id="ARBA00022737"/>
    </source>
</evidence>
<feature type="disulfide bond" evidence="5">
    <location>
        <begin position="652"/>
        <end position="661"/>
    </location>
</feature>
<keyword evidence="11" id="KW-1185">Reference proteome</keyword>
<dbReference type="Pfam" id="PF07645">
    <property type="entry name" value="EGF_CA"/>
    <property type="match status" value="3"/>
</dbReference>
<feature type="disulfide bond" evidence="5">
    <location>
        <begin position="1865"/>
        <end position="1874"/>
    </location>
</feature>
<dbReference type="SMART" id="SM00181">
    <property type="entry name" value="EGF"/>
    <property type="match status" value="35"/>
</dbReference>
<feature type="domain" description="EGF-like" evidence="9">
    <location>
        <begin position="396"/>
        <end position="432"/>
    </location>
</feature>
<feature type="domain" description="Laminin G" evidence="8">
    <location>
        <begin position="981"/>
        <end position="1145"/>
    </location>
</feature>
<evidence type="ECO:0000256" key="1">
    <source>
        <dbReference type="ARBA" id="ARBA00022536"/>
    </source>
</evidence>
<feature type="disulfide bond" evidence="5">
    <location>
        <begin position="614"/>
        <end position="623"/>
    </location>
</feature>
<evidence type="ECO:0000259" key="8">
    <source>
        <dbReference type="PROSITE" id="PS50025"/>
    </source>
</evidence>
<organism evidence="10 11">
    <name type="scientific">Porites lobata</name>
    <dbReference type="NCBI Taxonomy" id="104759"/>
    <lineage>
        <taxon>Eukaryota</taxon>
        <taxon>Metazoa</taxon>
        <taxon>Cnidaria</taxon>
        <taxon>Anthozoa</taxon>
        <taxon>Hexacorallia</taxon>
        <taxon>Scleractinia</taxon>
        <taxon>Fungiina</taxon>
        <taxon>Poritidae</taxon>
        <taxon>Porites</taxon>
    </lineage>
</organism>
<feature type="disulfide bond" evidence="5">
    <location>
        <begin position="1151"/>
        <end position="1161"/>
    </location>
</feature>
<dbReference type="PANTHER" id="PTHR12916:SF9">
    <property type="entry name" value="NEUROGENIC LOCUS NOTCH HOMOLOG PROTEIN 1-RELATED"/>
    <property type="match status" value="1"/>
</dbReference>
<feature type="disulfide bond" evidence="5">
    <location>
        <begin position="929"/>
        <end position="938"/>
    </location>
</feature>
<dbReference type="InterPro" id="IPR018097">
    <property type="entry name" value="EGF_Ca-bd_CS"/>
</dbReference>
<feature type="domain" description="EGF-like" evidence="9">
    <location>
        <begin position="550"/>
        <end position="586"/>
    </location>
</feature>
<dbReference type="PROSITE" id="PS50026">
    <property type="entry name" value="EGF_3"/>
    <property type="match status" value="34"/>
</dbReference>
<dbReference type="Pfam" id="PF12661">
    <property type="entry name" value="hEGF"/>
    <property type="match status" value="6"/>
</dbReference>
<feature type="domain" description="Laminin G" evidence="8">
    <location>
        <begin position="1205"/>
        <end position="1382"/>
    </location>
</feature>
<feature type="disulfide bond" evidence="5">
    <location>
        <begin position="2043"/>
        <end position="2060"/>
    </location>
</feature>
<feature type="domain" description="EGF-like" evidence="9">
    <location>
        <begin position="281"/>
        <end position="318"/>
    </location>
</feature>
<dbReference type="InterPro" id="IPR000742">
    <property type="entry name" value="EGF"/>
</dbReference>
<feature type="disulfide bond" evidence="5">
    <location>
        <begin position="705"/>
        <end position="715"/>
    </location>
</feature>
<evidence type="ECO:0000313" key="10">
    <source>
        <dbReference type="EMBL" id="CAH3169068.1"/>
    </source>
</evidence>
<dbReference type="CDD" id="cd00054">
    <property type="entry name" value="EGF_CA"/>
    <property type="match status" value="24"/>
</dbReference>
<feature type="disulfide bond" evidence="5">
    <location>
        <begin position="689"/>
        <end position="698"/>
    </location>
</feature>
<feature type="disulfide bond" evidence="5">
    <location>
        <begin position="854"/>
        <end position="863"/>
    </location>
</feature>
<dbReference type="InterPro" id="IPR049883">
    <property type="entry name" value="NOTCH1_EGF-like"/>
</dbReference>
<feature type="domain" description="EGF-like" evidence="9">
    <location>
        <begin position="1838"/>
        <end position="1875"/>
    </location>
</feature>
<feature type="disulfide bond" evidence="5">
    <location>
        <begin position="1630"/>
        <end position="1640"/>
    </location>
</feature>
<feature type="disulfide bond" evidence="5">
    <location>
        <begin position="870"/>
        <end position="880"/>
    </location>
</feature>
<dbReference type="SUPFAM" id="SSF57196">
    <property type="entry name" value="EGF/Laminin"/>
    <property type="match status" value="20"/>
</dbReference>
<dbReference type="Pfam" id="PF02210">
    <property type="entry name" value="Laminin_G_2"/>
    <property type="match status" value="3"/>
</dbReference>
<dbReference type="SUPFAM" id="SSF57184">
    <property type="entry name" value="Growth factor receptor domain"/>
    <property type="match status" value="3"/>
</dbReference>
<dbReference type="InterPro" id="IPR013032">
    <property type="entry name" value="EGF-like_CS"/>
</dbReference>
<evidence type="ECO:0000313" key="11">
    <source>
        <dbReference type="Proteomes" id="UP001159405"/>
    </source>
</evidence>
<feature type="disulfide bond" evidence="5">
    <location>
        <begin position="538"/>
        <end position="547"/>
    </location>
</feature>
<protein>
    <recommendedName>
        <fullName evidence="12">Protein crumbs</fullName>
    </recommendedName>
</protein>
<dbReference type="InterPro" id="IPR009030">
    <property type="entry name" value="Growth_fac_rcpt_cys_sf"/>
</dbReference>
<dbReference type="PRINTS" id="PR01983">
    <property type="entry name" value="NOTCH"/>
</dbReference>
<keyword evidence="7" id="KW-1133">Transmembrane helix</keyword>
<feature type="disulfide bond" evidence="5">
    <location>
        <begin position="1964"/>
        <end position="1974"/>
    </location>
</feature>
<dbReference type="EMBL" id="CALNXK010000148">
    <property type="protein sequence ID" value="CAH3169068.1"/>
    <property type="molecule type" value="Genomic_DNA"/>
</dbReference>
<feature type="transmembrane region" description="Helical" evidence="7">
    <location>
        <begin position="2090"/>
        <end position="2113"/>
    </location>
</feature>
<dbReference type="Proteomes" id="UP001159405">
    <property type="component" value="Unassembled WGS sequence"/>
</dbReference>
<feature type="disulfide bond" evidence="5">
    <location>
        <begin position="1651"/>
        <end position="1660"/>
    </location>
</feature>
<feature type="domain" description="EGF-like" evidence="9">
    <location>
        <begin position="701"/>
        <end position="736"/>
    </location>
</feature>
<dbReference type="PANTHER" id="PTHR12916">
    <property type="entry name" value="CYTOCHROME C OXIDASE POLYPEPTIDE VIC-2"/>
    <property type="match status" value="1"/>
</dbReference>
<feature type="disulfide bond" evidence="5">
    <location>
        <begin position="247"/>
        <end position="257"/>
    </location>
</feature>
<feature type="disulfide bond" evidence="5">
    <location>
        <begin position="969"/>
        <end position="978"/>
    </location>
</feature>
<keyword evidence="7" id="KW-0812">Transmembrane</keyword>
<feature type="disulfide bond" evidence="5">
    <location>
        <begin position="726"/>
        <end position="735"/>
    </location>
</feature>
<dbReference type="PROSITE" id="PS00022">
    <property type="entry name" value="EGF_1"/>
    <property type="match status" value="32"/>
</dbReference>
<feature type="domain" description="EGF-like" evidence="9">
    <location>
        <begin position="1755"/>
        <end position="1791"/>
    </location>
</feature>
<evidence type="ECO:0000256" key="7">
    <source>
        <dbReference type="SAM" id="Phobius"/>
    </source>
</evidence>
<evidence type="ECO:0000259" key="9">
    <source>
        <dbReference type="PROSITE" id="PS50026"/>
    </source>
</evidence>
<feature type="disulfide bond" evidence="5">
    <location>
        <begin position="192"/>
        <end position="201"/>
    </location>
</feature>
<dbReference type="PROSITE" id="PS50025">
    <property type="entry name" value="LAM_G_DOMAIN"/>
    <property type="match status" value="3"/>
</dbReference>
<feature type="disulfide bond" evidence="5">
    <location>
        <begin position="668"/>
        <end position="678"/>
    </location>
</feature>
<feature type="disulfide bond" evidence="5">
    <location>
        <begin position="1410"/>
        <end position="1419"/>
    </location>
</feature>